<evidence type="ECO:0000313" key="2">
    <source>
        <dbReference type="Proteomes" id="UP000054016"/>
    </source>
</evidence>
<dbReference type="EMBL" id="LFWV01000023">
    <property type="protein sequence ID" value="KON31807.1"/>
    <property type="molecule type" value="Genomic_DNA"/>
</dbReference>
<proteinExistence type="predicted"/>
<sequence>MKAHNTAATLVPVGVLGSSDWLSVNVPVEVKEPLEILDYPSSFSLYSGETLSFEITVGNLASITYFVELDFHLNDTQYQAKYVTFSNHNYSIQSGTQKLSAWLKISPTAPPANLMITINLKTDAPNLSPSPSPSTILTFNRSLTPSLKLLGGGARWAARNGTSALYINEKDNWVAHHLTDGADWGPWLPESLMDNWRSLISSTLEQSGFEVTFAGDIPESLNAYDLVIIEASWAVEPKHAQLVKEYLSGGGGLVILRGVPCYFNVYCKDHWPGEIGADLTPIQEWFGSSVYVNIHGHSRLIVDKPFGTDLANNTIVYNGLTGSEKGVTLLNSNAQTIALWEWGSIYAFAFTYEYGRGRLYYQGEAIPE</sequence>
<dbReference type="SUPFAM" id="SSF52317">
    <property type="entry name" value="Class I glutamine amidotransferase-like"/>
    <property type="match status" value="1"/>
</dbReference>
<protein>
    <submittedName>
        <fullName evidence="1">Uncharacterized protein</fullName>
    </submittedName>
</protein>
<gene>
    <name evidence="1" type="ORF">AC478_02125</name>
</gene>
<name>A0A0M0BT65_9ARCH</name>
<organism evidence="1 2">
    <name type="scientific">miscellaneous Crenarchaeota group-1 archaeon SG8-32-3</name>
    <dbReference type="NCBI Taxonomy" id="1685125"/>
    <lineage>
        <taxon>Archaea</taxon>
        <taxon>Candidatus Bathyarchaeota</taxon>
        <taxon>MCG-1</taxon>
    </lineage>
</organism>
<accession>A0A0M0BT65</accession>
<dbReference type="AlphaFoldDB" id="A0A0M0BT65"/>
<reference evidence="2" key="1">
    <citation type="submission" date="2015-06" db="EMBL/GenBank/DDBJ databases">
        <title>New insights into the roles of widespread benthic archaea in carbon and nitrogen cycling.</title>
        <authorList>
            <person name="Lazar C.S."/>
            <person name="Baker B.J."/>
            <person name="Seitz K.W."/>
            <person name="Hyde A.S."/>
            <person name="Dick G.J."/>
            <person name="Hinrichs K.-U."/>
            <person name="Teske A.P."/>
        </authorList>
    </citation>
    <scope>NUCLEOTIDE SEQUENCE [LARGE SCALE GENOMIC DNA]</scope>
</reference>
<dbReference type="InterPro" id="IPR029062">
    <property type="entry name" value="Class_I_gatase-like"/>
</dbReference>
<evidence type="ECO:0000313" key="1">
    <source>
        <dbReference type="EMBL" id="KON31807.1"/>
    </source>
</evidence>
<dbReference type="Gene3D" id="3.40.50.880">
    <property type="match status" value="1"/>
</dbReference>
<comment type="caution">
    <text evidence="1">The sequence shown here is derived from an EMBL/GenBank/DDBJ whole genome shotgun (WGS) entry which is preliminary data.</text>
</comment>
<dbReference type="Proteomes" id="UP000054016">
    <property type="component" value="Unassembled WGS sequence"/>
</dbReference>